<dbReference type="NCBIfam" id="TIGR01730">
    <property type="entry name" value="RND_mfp"/>
    <property type="match status" value="1"/>
</dbReference>
<dbReference type="InterPro" id="IPR058625">
    <property type="entry name" value="MdtA-like_BSH"/>
</dbReference>
<dbReference type="Gene3D" id="2.40.50.100">
    <property type="match status" value="1"/>
</dbReference>
<keyword evidence="3" id="KW-0472">Membrane</keyword>
<dbReference type="GO" id="GO:0015562">
    <property type="term" value="F:efflux transmembrane transporter activity"/>
    <property type="evidence" value="ECO:0007669"/>
    <property type="project" value="TreeGrafter"/>
</dbReference>
<evidence type="ECO:0000259" key="5">
    <source>
        <dbReference type="Pfam" id="PF25954"/>
    </source>
</evidence>
<reference evidence="6 7" key="1">
    <citation type="submission" date="2018-10" db="EMBL/GenBank/DDBJ databases">
        <title>An updated phylogeny of the Alphaproteobacteria reveals that the parasitic Rickettsiales and Holosporales have independent origins.</title>
        <authorList>
            <person name="Munoz-Gomez S.A."/>
            <person name="Hess S."/>
            <person name="Burger G."/>
            <person name="Lang B.F."/>
            <person name="Susko E."/>
            <person name="Slamovits C.H."/>
            <person name="Roger A.J."/>
        </authorList>
    </citation>
    <scope>NUCLEOTIDE SEQUENCE [LARGE SCALE GENOMIC DNA]</scope>
    <source>
        <strain evidence="6">HOLO01</strain>
    </source>
</reference>
<name>A0A4Q7DKQ1_9PROT</name>
<dbReference type="Gene3D" id="2.40.420.20">
    <property type="match status" value="1"/>
</dbReference>
<dbReference type="EMBL" id="SCFB01000004">
    <property type="protein sequence ID" value="RZI46684.1"/>
    <property type="molecule type" value="Genomic_DNA"/>
</dbReference>
<keyword evidence="3" id="KW-1133">Transmembrane helix</keyword>
<keyword evidence="2" id="KW-0175">Coiled coil</keyword>
<dbReference type="Pfam" id="PF25954">
    <property type="entry name" value="Beta-barrel_RND_2"/>
    <property type="match status" value="1"/>
</dbReference>
<keyword evidence="3" id="KW-0812">Transmembrane</keyword>
<dbReference type="Gene3D" id="1.10.287.470">
    <property type="entry name" value="Helix hairpin bin"/>
    <property type="match status" value="1"/>
</dbReference>
<dbReference type="PANTHER" id="PTHR30469">
    <property type="entry name" value="MULTIDRUG RESISTANCE PROTEIN MDTA"/>
    <property type="match status" value="1"/>
</dbReference>
<proteinExistence type="inferred from homology"/>
<dbReference type="Gene3D" id="2.40.30.170">
    <property type="match status" value="1"/>
</dbReference>
<comment type="similarity">
    <text evidence="1">Belongs to the membrane fusion protein (MFP) (TC 8.A.1) family.</text>
</comment>
<dbReference type="SUPFAM" id="SSF111369">
    <property type="entry name" value="HlyD-like secretion proteins"/>
    <property type="match status" value="1"/>
</dbReference>
<accession>A0A4Q7DKQ1</accession>
<sequence length="377" mass="41268">MKMLMRPKERILHSFHTCLKILQTLKTIPLRTLISGGALLLVTFLLISKVFFKTKEDVPVIKIPRVEVISSTAQITKPLLNLSAETKANALTTLRAEIAGKVTEILVDKGKEVNKGQALLKIVDNDRVARLAQAQAAVNHRLAEYNSATKLKTKNFVAENSFLQAKANLEAANAELAHAQYEHEQLTVSSPIQGYYQDRIVEVGDYVSVGDKLATIADLSILTLNVYVSENDIASIKIGQTAKVCIDTFKAQLEAKVTYISKVADPKTHTYLVELTMDNKNLLLPEGLTAKVSLEKDAQTVHILNASVLILDDQGVVGLMIVDADNKAVFRPVELLQATAEKIYVKGLPDTAVVISTGAEFVKNNHVVEPIHSKALS</sequence>
<gene>
    <name evidence="6" type="ORF">EQU50_03620</name>
</gene>
<keyword evidence="7" id="KW-1185">Reference proteome</keyword>
<evidence type="ECO:0000313" key="6">
    <source>
        <dbReference type="EMBL" id="RZI46684.1"/>
    </source>
</evidence>
<dbReference type="PANTHER" id="PTHR30469:SF29">
    <property type="entry name" value="BLR2860 PROTEIN"/>
    <property type="match status" value="1"/>
</dbReference>
<dbReference type="OrthoDB" id="9806939at2"/>
<evidence type="ECO:0000256" key="1">
    <source>
        <dbReference type="ARBA" id="ARBA00009477"/>
    </source>
</evidence>
<dbReference type="Proteomes" id="UP000293550">
    <property type="component" value="Unassembled WGS sequence"/>
</dbReference>
<feature type="coiled-coil region" evidence="2">
    <location>
        <begin position="162"/>
        <end position="189"/>
    </location>
</feature>
<dbReference type="Pfam" id="PF25917">
    <property type="entry name" value="BSH_RND"/>
    <property type="match status" value="1"/>
</dbReference>
<evidence type="ECO:0000259" key="4">
    <source>
        <dbReference type="Pfam" id="PF25917"/>
    </source>
</evidence>
<feature type="domain" description="Multidrug resistance protein MdtA-like barrel-sandwich hybrid" evidence="4">
    <location>
        <begin position="93"/>
        <end position="216"/>
    </location>
</feature>
<dbReference type="InterPro" id="IPR058792">
    <property type="entry name" value="Beta-barrel_RND_2"/>
</dbReference>
<protein>
    <submittedName>
        <fullName evidence="6">Efflux RND transporter periplasmic adaptor subunit</fullName>
    </submittedName>
</protein>
<evidence type="ECO:0000256" key="2">
    <source>
        <dbReference type="SAM" id="Coils"/>
    </source>
</evidence>
<evidence type="ECO:0000256" key="3">
    <source>
        <dbReference type="SAM" id="Phobius"/>
    </source>
</evidence>
<dbReference type="AlphaFoldDB" id="A0A4Q7DKQ1"/>
<feature type="transmembrane region" description="Helical" evidence="3">
    <location>
        <begin position="30"/>
        <end position="52"/>
    </location>
</feature>
<comment type="caution">
    <text evidence="6">The sequence shown here is derived from an EMBL/GenBank/DDBJ whole genome shotgun (WGS) entry which is preliminary data.</text>
</comment>
<organism evidence="6 7">
    <name type="scientific">Candidatus Finniella inopinata</name>
    <dbReference type="NCBI Taxonomy" id="1696036"/>
    <lineage>
        <taxon>Bacteria</taxon>
        <taxon>Pseudomonadati</taxon>
        <taxon>Pseudomonadota</taxon>
        <taxon>Alphaproteobacteria</taxon>
        <taxon>Holosporales</taxon>
        <taxon>Candidatus Paracaedibacteraceae</taxon>
        <taxon>Candidatus Finniella</taxon>
    </lineage>
</organism>
<dbReference type="GO" id="GO:1990281">
    <property type="term" value="C:efflux pump complex"/>
    <property type="evidence" value="ECO:0007669"/>
    <property type="project" value="TreeGrafter"/>
</dbReference>
<feature type="domain" description="CusB-like beta-barrel" evidence="5">
    <location>
        <begin position="224"/>
        <end position="296"/>
    </location>
</feature>
<dbReference type="InterPro" id="IPR006143">
    <property type="entry name" value="RND_pump_MFP"/>
</dbReference>
<evidence type="ECO:0000313" key="7">
    <source>
        <dbReference type="Proteomes" id="UP000293550"/>
    </source>
</evidence>